<dbReference type="Gene3D" id="1.25.40.10">
    <property type="entry name" value="Tetratricopeptide repeat domain"/>
    <property type="match status" value="1"/>
</dbReference>
<dbReference type="InterPro" id="IPR019734">
    <property type="entry name" value="TPR_rpt"/>
</dbReference>
<comment type="caution">
    <text evidence="2">The sequence shown here is derived from an EMBL/GenBank/DDBJ whole genome shotgun (WGS) entry which is preliminary data.</text>
</comment>
<dbReference type="Pfam" id="PF18801">
    <property type="entry name" value="RapH_N"/>
    <property type="match status" value="1"/>
</dbReference>
<keyword evidence="1" id="KW-0802">TPR repeat</keyword>
<feature type="repeat" description="TPR" evidence="1">
    <location>
        <begin position="127"/>
        <end position="160"/>
    </location>
</feature>
<dbReference type="InterPro" id="IPR011990">
    <property type="entry name" value="TPR-like_helical_dom_sf"/>
</dbReference>
<protein>
    <submittedName>
        <fullName evidence="2">Tetratricopeptide repeat-containing protein</fullName>
    </submittedName>
</protein>
<dbReference type="PROSITE" id="PS50005">
    <property type="entry name" value="TPR"/>
    <property type="match status" value="1"/>
</dbReference>
<keyword evidence="3" id="KW-1185">Reference proteome</keyword>
<name>A0A2N0ZEQ7_9BACI</name>
<organism evidence="2 3">
    <name type="scientific">Cytobacillus horneckiae</name>
    <dbReference type="NCBI Taxonomy" id="549687"/>
    <lineage>
        <taxon>Bacteria</taxon>
        <taxon>Bacillati</taxon>
        <taxon>Bacillota</taxon>
        <taxon>Bacilli</taxon>
        <taxon>Bacillales</taxon>
        <taxon>Bacillaceae</taxon>
        <taxon>Cytobacillus</taxon>
    </lineage>
</organism>
<dbReference type="Proteomes" id="UP000233343">
    <property type="component" value="Unassembled WGS sequence"/>
</dbReference>
<evidence type="ECO:0000313" key="3">
    <source>
        <dbReference type="Proteomes" id="UP000233343"/>
    </source>
</evidence>
<reference evidence="2 3" key="1">
    <citation type="journal article" date="2010" name="Int. J. Syst. Evol. Microbiol.">
        <title>Bacillus horneckiae sp. nov., isolated from a spacecraft-assembly clean room.</title>
        <authorList>
            <person name="Vaishampayan P."/>
            <person name="Probst A."/>
            <person name="Krishnamurthi S."/>
            <person name="Ghosh S."/>
            <person name="Osman S."/>
            <person name="McDowall A."/>
            <person name="Ruckmani A."/>
            <person name="Mayilraj S."/>
            <person name="Venkateswaran K."/>
        </authorList>
    </citation>
    <scope>NUCLEOTIDE SEQUENCE [LARGE SCALE GENOMIC DNA]</scope>
    <source>
        <strain evidence="3">1PO1SC</strain>
    </source>
</reference>
<accession>A0A2N0ZEQ7</accession>
<dbReference type="SUPFAM" id="SSF48452">
    <property type="entry name" value="TPR-like"/>
    <property type="match status" value="1"/>
</dbReference>
<dbReference type="EMBL" id="PISD01000033">
    <property type="protein sequence ID" value="PKG27996.1"/>
    <property type="molecule type" value="Genomic_DNA"/>
</dbReference>
<evidence type="ECO:0000313" key="2">
    <source>
        <dbReference type="EMBL" id="PKG27996.1"/>
    </source>
</evidence>
<proteinExistence type="predicted"/>
<dbReference type="AlphaFoldDB" id="A0A2N0ZEQ7"/>
<sequence>MNSKIPAVIVGSKCVDWYSCIIQSDFKKATELKHELKGMIQDMEQDDKVISYYNLLLFRYNLLMQNPQSDEHIRGLEHSKIDPYLKYMYYFLIGQRKFYEYRYTSAIKFYGLAENLLDQVSDQYERAEFYLRLADGYYRINQFTFAVSYMEQAIQLFKQNDSYRNKVLNGYLLLAAIESELGNYENAEARYNEILVEASAFPKVHSLTLRSLGLNRVRQNKQSEAKVFFERALKTGDHEKTVAGYKSKADLAFIHLRLGNSTAAMPLLMEVEEWLHSNGNIEYKAKCLIYRHLYVDYNEKGIKQGLDQLTNYDLFFDASEIAEELSRYYEEKEQLGQALYYANLALQMNTKQNQLGSVDIEKSR</sequence>
<dbReference type="SMART" id="SM00028">
    <property type="entry name" value="TPR"/>
    <property type="match status" value="3"/>
</dbReference>
<dbReference type="RefSeq" id="WP_066194883.1">
    <property type="nucleotide sequence ID" value="NZ_JAFDQP010000015.1"/>
</dbReference>
<evidence type="ECO:0000256" key="1">
    <source>
        <dbReference type="PROSITE-ProRule" id="PRU00339"/>
    </source>
</evidence>
<gene>
    <name evidence="2" type="ORF">CWS20_15405</name>
</gene>